<dbReference type="AlphaFoldDB" id="A0AAV5X0U4"/>
<gene>
    <name evidence="2" type="ORF">PFISCL1PPCAC_27925</name>
    <name evidence="3" type="ORF">PFISCL1PPCAC_27926</name>
</gene>
<dbReference type="InterPro" id="IPR036047">
    <property type="entry name" value="F-box-like_dom_sf"/>
</dbReference>
<evidence type="ECO:0000313" key="2">
    <source>
        <dbReference type="EMBL" id="GMT36628.1"/>
    </source>
</evidence>
<proteinExistence type="predicted"/>
<dbReference type="EMBL" id="BTSY01000007">
    <property type="protein sequence ID" value="GMT36629.1"/>
    <property type="molecule type" value="Genomic_DNA"/>
</dbReference>
<accession>A0AAV5X0U4</accession>
<evidence type="ECO:0008006" key="5">
    <source>
        <dbReference type="Google" id="ProtNLM"/>
    </source>
</evidence>
<dbReference type="SUPFAM" id="SSF81383">
    <property type="entry name" value="F-box domain"/>
    <property type="match status" value="1"/>
</dbReference>
<dbReference type="EMBL" id="BTSY01000007">
    <property type="protein sequence ID" value="GMT36628.1"/>
    <property type="molecule type" value="Genomic_DNA"/>
</dbReference>
<feature type="non-terminal residue" evidence="3">
    <location>
        <position position="1"/>
    </location>
</feature>
<reference evidence="3" key="1">
    <citation type="submission" date="2023-10" db="EMBL/GenBank/DDBJ databases">
        <title>Genome assembly of Pristionchus species.</title>
        <authorList>
            <person name="Yoshida K."/>
            <person name="Sommer R.J."/>
        </authorList>
    </citation>
    <scope>NUCLEOTIDE SEQUENCE</scope>
    <source>
        <strain evidence="3">RS5133</strain>
    </source>
</reference>
<evidence type="ECO:0000256" key="1">
    <source>
        <dbReference type="SAM" id="MobiDB-lite"/>
    </source>
</evidence>
<organism evidence="3 4">
    <name type="scientific">Pristionchus fissidentatus</name>
    <dbReference type="NCBI Taxonomy" id="1538716"/>
    <lineage>
        <taxon>Eukaryota</taxon>
        <taxon>Metazoa</taxon>
        <taxon>Ecdysozoa</taxon>
        <taxon>Nematoda</taxon>
        <taxon>Chromadorea</taxon>
        <taxon>Rhabditida</taxon>
        <taxon>Rhabditina</taxon>
        <taxon>Diplogasteromorpha</taxon>
        <taxon>Diplogasteroidea</taxon>
        <taxon>Neodiplogasteridae</taxon>
        <taxon>Pristionchus</taxon>
    </lineage>
</organism>
<feature type="region of interest" description="Disordered" evidence="1">
    <location>
        <begin position="1"/>
        <end position="38"/>
    </location>
</feature>
<evidence type="ECO:0000313" key="3">
    <source>
        <dbReference type="EMBL" id="GMT36629.1"/>
    </source>
</evidence>
<feature type="non-terminal residue" evidence="3">
    <location>
        <position position="162"/>
    </location>
</feature>
<protein>
    <recommendedName>
        <fullName evidence="5">F-box domain-containing protein</fullName>
    </recommendedName>
</protein>
<name>A0AAV5X0U4_9BILA</name>
<dbReference type="Proteomes" id="UP001432322">
    <property type="component" value="Unassembled WGS sequence"/>
</dbReference>
<evidence type="ECO:0000313" key="4">
    <source>
        <dbReference type="Proteomes" id="UP001432322"/>
    </source>
</evidence>
<keyword evidence="4" id="KW-1185">Reference proteome</keyword>
<comment type="caution">
    <text evidence="3">The sequence shown here is derived from an EMBL/GenBank/DDBJ whole genome shotgun (WGS) entry which is preliminary data.</text>
</comment>
<sequence length="162" mass="18431">QYIATAMDREGTPESDLDSDLHDDVAGPMNPEPTGPDVITTMPEVVLTKIFSFLEGGKWQRFSAIKTISLTCSRFRHFAENPKNLKMLKNLRIDVKWMSIVQSEFGCGICLQGNSGKTFLVYRYENGEKNTTESGYNAIINLERREYKRGLPDEMKKDVDEI</sequence>